<evidence type="ECO:0000313" key="1">
    <source>
        <dbReference type="EMBL" id="KAK3783918.1"/>
    </source>
</evidence>
<dbReference type="EMBL" id="JAWDGP010002325">
    <property type="protein sequence ID" value="KAK3783918.1"/>
    <property type="molecule type" value="Genomic_DNA"/>
</dbReference>
<keyword evidence="2" id="KW-1185">Reference proteome</keyword>
<gene>
    <name evidence="1" type="ORF">RRG08_049053</name>
</gene>
<comment type="caution">
    <text evidence="1">The sequence shown here is derived from an EMBL/GenBank/DDBJ whole genome shotgun (WGS) entry which is preliminary data.</text>
</comment>
<organism evidence="1 2">
    <name type="scientific">Elysia crispata</name>
    <name type="common">lettuce slug</name>
    <dbReference type="NCBI Taxonomy" id="231223"/>
    <lineage>
        <taxon>Eukaryota</taxon>
        <taxon>Metazoa</taxon>
        <taxon>Spiralia</taxon>
        <taxon>Lophotrochozoa</taxon>
        <taxon>Mollusca</taxon>
        <taxon>Gastropoda</taxon>
        <taxon>Heterobranchia</taxon>
        <taxon>Euthyneura</taxon>
        <taxon>Panpulmonata</taxon>
        <taxon>Sacoglossa</taxon>
        <taxon>Placobranchoidea</taxon>
        <taxon>Plakobranchidae</taxon>
        <taxon>Elysia</taxon>
    </lineage>
</organism>
<dbReference type="Proteomes" id="UP001283361">
    <property type="component" value="Unassembled WGS sequence"/>
</dbReference>
<dbReference type="AlphaFoldDB" id="A0AAE1AAC4"/>
<evidence type="ECO:0000313" key="2">
    <source>
        <dbReference type="Proteomes" id="UP001283361"/>
    </source>
</evidence>
<reference evidence="1" key="1">
    <citation type="journal article" date="2023" name="G3 (Bethesda)">
        <title>A reference genome for the long-term kleptoplast-retaining sea slug Elysia crispata morphotype clarki.</title>
        <authorList>
            <person name="Eastman K.E."/>
            <person name="Pendleton A.L."/>
            <person name="Shaikh M.A."/>
            <person name="Suttiyut T."/>
            <person name="Ogas R."/>
            <person name="Tomko P."/>
            <person name="Gavelis G."/>
            <person name="Widhalm J.R."/>
            <person name="Wisecaver J.H."/>
        </authorList>
    </citation>
    <scope>NUCLEOTIDE SEQUENCE</scope>
    <source>
        <strain evidence="1">ECLA1</strain>
    </source>
</reference>
<name>A0AAE1AAC4_9GAST</name>
<proteinExistence type="predicted"/>
<protein>
    <submittedName>
        <fullName evidence="1">Uncharacterized protein</fullName>
    </submittedName>
</protein>
<sequence length="278" mass="31357">MRSKHSIQRVITLVRDGGPQTWPESDFRFSLSLGISPSSTSRVNVFHLSGSSQITQETHDISHKTQIKRSRNITYNMAGQSLVAKRPNGAANLWEDFEVPWEIGPSIEMSRDRLSYGKLDVIGSCNRLVAITRPSIDNRHHHKISSSRIRSKSLHSVHQLLYLTGHSTPINELLNILSRQIKRFHGNTTLFLFDFSNLSCNRAEIYLNLSKNGKTPPQGLMGQEMNVKRHVFVSSRHLFAALIRTRLDAMFSQRRMHNPLLLAGSRSRPGRAGQGAGD</sequence>
<accession>A0AAE1AAC4</accession>